<dbReference type="AlphaFoldDB" id="A0A6P1MA60"/>
<keyword evidence="3" id="KW-1185">Reference proteome</keyword>
<evidence type="ECO:0000313" key="3">
    <source>
        <dbReference type="Proteomes" id="UP000464954"/>
    </source>
</evidence>
<protein>
    <submittedName>
        <fullName evidence="2">Uncharacterized protein</fullName>
    </submittedName>
</protein>
<organism evidence="2 3">
    <name type="scientific">Tichowtungia aerotolerans</name>
    <dbReference type="NCBI Taxonomy" id="2697043"/>
    <lineage>
        <taxon>Bacteria</taxon>
        <taxon>Pseudomonadati</taxon>
        <taxon>Kiritimatiellota</taxon>
        <taxon>Tichowtungiia</taxon>
        <taxon>Tichowtungiales</taxon>
        <taxon>Tichowtungiaceae</taxon>
        <taxon>Tichowtungia</taxon>
    </lineage>
</organism>
<proteinExistence type="predicted"/>
<feature type="signal peptide" evidence="1">
    <location>
        <begin position="1"/>
        <end position="24"/>
    </location>
</feature>
<keyword evidence="1" id="KW-0732">Signal</keyword>
<dbReference type="RefSeq" id="WP_160629989.1">
    <property type="nucleotide sequence ID" value="NZ_CP047593.1"/>
</dbReference>
<dbReference type="KEGG" id="taer:GT409_15665"/>
<accession>A0A6P1MA60</accession>
<gene>
    <name evidence="2" type="ORF">GT409_15665</name>
</gene>
<feature type="chain" id="PRO_5026881404" evidence="1">
    <location>
        <begin position="25"/>
        <end position="106"/>
    </location>
</feature>
<sequence length="106" mass="11243">MMKIKQTILALIALITLGMPCAHSAGHHAHADSSADGICNSICRGCSHEEPCVKDSSVMVPPLAVTDLPAPQLPVISVLKPVCAVFTAPRLPNAEFRHLLTVQLLI</sequence>
<evidence type="ECO:0000313" key="2">
    <source>
        <dbReference type="EMBL" id="QHI70817.1"/>
    </source>
</evidence>
<name>A0A6P1MA60_9BACT</name>
<reference evidence="2 3" key="1">
    <citation type="submission" date="2020-01" db="EMBL/GenBank/DDBJ databases">
        <title>Ponticoccus aerotolerans gen. nov., sp. nov., an anaerobic bacterium and proposal of Ponticoccusceae fam. nov., Ponticoccusles ord. nov. and Ponticoccuse classis nov. in the phylum Kiritimatiellaeota.</title>
        <authorList>
            <person name="Zhou L.Y."/>
            <person name="Du Z.J."/>
        </authorList>
    </citation>
    <scope>NUCLEOTIDE SEQUENCE [LARGE SCALE GENOMIC DNA]</scope>
    <source>
        <strain evidence="2 3">S-5007</strain>
    </source>
</reference>
<dbReference type="Proteomes" id="UP000464954">
    <property type="component" value="Chromosome"/>
</dbReference>
<evidence type="ECO:0000256" key="1">
    <source>
        <dbReference type="SAM" id="SignalP"/>
    </source>
</evidence>
<dbReference type="EMBL" id="CP047593">
    <property type="protein sequence ID" value="QHI70817.1"/>
    <property type="molecule type" value="Genomic_DNA"/>
</dbReference>